<organism evidence="1 2">
    <name type="scientific">Mya arenaria</name>
    <name type="common">Soft-shell clam</name>
    <dbReference type="NCBI Taxonomy" id="6604"/>
    <lineage>
        <taxon>Eukaryota</taxon>
        <taxon>Metazoa</taxon>
        <taxon>Spiralia</taxon>
        <taxon>Lophotrochozoa</taxon>
        <taxon>Mollusca</taxon>
        <taxon>Bivalvia</taxon>
        <taxon>Autobranchia</taxon>
        <taxon>Heteroconchia</taxon>
        <taxon>Euheterodonta</taxon>
        <taxon>Imparidentia</taxon>
        <taxon>Neoheterodontei</taxon>
        <taxon>Myida</taxon>
        <taxon>Myoidea</taxon>
        <taxon>Myidae</taxon>
        <taxon>Mya</taxon>
    </lineage>
</organism>
<proteinExistence type="predicted"/>
<evidence type="ECO:0000313" key="1">
    <source>
        <dbReference type="EMBL" id="WAR02547.1"/>
    </source>
</evidence>
<evidence type="ECO:0000313" key="2">
    <source>
        <dbReference type="Proteomes" id="UP001164746"/>
    </source>
</evidence>
<dbReference type="Proteomes" id="UP001164746">
    <property type="component" value="Chromosome 4"/>
</dbReference>
<sequence length="66" mass="7465">MSVNSGNDIMLDYHKRGLHQRDISMFKNRMLMYLDSGTNSCWTMASLEEASKTGIPYMLTACAGNR</sequence>
<reference evidence="1" key="1">
    <citation type="submission" date="2022-11" db="EMBL/GenBank/DDBJ databases">
        <title>Centuries of genome instability and evolution in soft-shell clam transmissible cancer (bioRxiv).</title>
        <authorList>
            <person name="Hart S.F.M."/>
            <person name="Yonemitsu M.A."/>
            <person name="Giersch R.M."/>
            <person name="Beal B.F."/>
            <person name="Arriagada G."/>
            <person name="Davis B.W."/>
            <person name="Ostrander E.A."/>
            <person name="Goff S.P."/>
            <person name="Metzger M.J."/>
        </authorList>
    </citation>
    <scope>NUCLEOTIDE SEQUENCE</scope>
    <source>
        <strain evidence="1">MELC-2E11</strain>
        <tissue evidence="1">Siphon/mantle</tissue>
    </source>
</reference>
<accession>A0ABY7E143</accession>
<gene>
    <name evidence="1" type="ORF">MAR_009105</name>
</gene>
<dbReference type="EMBL" id="CP111015">
    <property type="protein sequence ID" value="WAR02547.1"/>
    <property type="molecule type" value="Genomic_DNA"/>
</dbReference>
<name>A0ABY7E143_MYAAR</name>
<keyword evidence="2" id="KW-1185">Reference proteome</keyword>
<protein>
    <submittedName>
        <fullName evidence="1">Uncharacterized protein</fullName>
    </submittedName>
</protein>